<gene>
    <name evidence="9" type="ORF">C0Q70_00369</name>
</gene>
<keyword evidence="3 5" id="KW-0371">Homeobox</keyword>
<dbReference type="Gene3D" id="1.10.10.60">
    <property type="entry name" value="Homeodomain-like"/>
    <property type="match status" value="1"/>
</dbReference>
<evidence type="ECO:0000256" key="3">
    <source>
        <dbReference type="ARBA" id="ARBA00023155"/>
    </source>
</evidence>
<dbReference type="Pfam" id="PF00046">
    <property type="entry name" value="Homeodomain"/>
    <property type="match status" value="1"/>
</dbReference>
<evidence type="ECO:0000256" key="6">
    <source>
        <dbReference type="RuleBase" id="RU000682"/>
    </source>
</evidence>
<evidence type="ECO:0000313" key="9">
    <source>
        <dbReference type="EMBL" id="PVD37768.1"/>
    </source>
</evidence>
<dbReference type="InterPro" id="IPR001356">
    <property type="entry name" value="HD"/>
</dbReference>
<keyword evidence="4 5" id="KW-0539">Nucleus</keyword>
<dbReference type="AlphaFoldDB" id="A0A2T7PWK3"/>
<evidence type="ECO:0000256" key="2">
    <source>
        <dbReference type="ARBA" id="ARBA00023125"/>
    </source>
</evidence>
<dbReference type="PROSITE" id="PS50071">
    <property type="entry name" value="HOMEOBOX_2"/>
    <property type="match status" value="1"/>
</dbReference>
<evidence type="ECO:0000256" key="5">
    <source>
        <dbReference type="PROSITE-ProRule" id="PRU00108"/>
    </source>
</evidence>
<reference evidence="9 10" key="1">
    <citation type="submission" date="2018-04" db="EMBL/GenBank/DDBJ databases">
        <title>The genome of golden apple snail Pomacea canaliculata provides insight into stress tolerance and invasive adaptation.</title>
        <authorList>
            <person name="Liu C."/>
            <person name="Liu B."/>
            <person name="Ren Y."/>
            <person name="Zhang Y."/>
            <person name="Wang H."/>
            <person name="Li S."/>
            <person name="Jiang F."/>
            <person name="Yin L."/>
            <person name="Zhang G."/>
            <person name="Qian W."/>
            <person name="Fan W."/>
        </authorList>
    </citation>
    <scope>NUCLEOTIDE SEQUENCE [LARGE SCALE GENOMIC DNA]</scope>
    <source>
        <strain evidence="9">SZHN2017</strain>
        <tissue evidence="9">Muscle</tissue>
    </source>
</reference>
<name>A0A2T7PWK3_POMCA</name>
<comment type="caution">
    <text evidence="9">The sequence shown here is derived from an EMBL/GenBank/DDBJ whole genome shotgun (WGS) entry which is preliminary data.</text>
</comment>
<dbReference type="InterPro" id="IPR017970">
    <property type="entry name" value="Homeobox_CS"/>
</dbReference>
<dbReference type="InterPro" id="IPR050649">
    <property type="entry name" value="Paired_Homeobox_TFs"/>
</dbReference>
<dbReference type="SMART" id="SM00389">
    <property type="entry name" value="HOX"/>
    <property type="match status" value="1"/>
</dbReference>
<evidence type="ECO:0000259" key="8">
    <source>
        <dbReference type="PROSITE" id="PS50071"/>
    </source>
</evidence>
<dbReference type="GO" id="GO:0000977">
    <property type="term" value="F:RNA polymerase II transcription regulatory region sequence-specific DNA binding"/>
    <property type="evidence" value="ECO:0007669"/>
    <property type="project" value="TreeGrafter"/>
</dbReference>
<accession>A0A2T7PWK3</accession>
<dbReference type="PANTHER" id="PTHR24329:SF543">
    <property type="entry name" value="FI01017P-RELATED"/>
    <property type="match status" value="1"/>
</dbReference>
<feature type="region of interest" description="Disordered" evidence="7">
    <location>
        <begin position="65"/>
        <end position="88"/>
    </location>
</feature>
<dbReference type="PANTHER" id="PTHR24329">
    <property type="entry name" value="HOMEOBOX PROTEIN ARISTALESS"/>
    <property type="match status" value="1"/>
</dbReference>
<dbReference type="GO" id="GO:0000981">
    <property type="term" value="F:DNA-binding transcription factor activity, RNA polymerase II-specific"/>
    <property type="evidence" value="ECO:0007669"/>
    <property type="project" value="InterPro"/>
</dbReference>
<dbReference type="Proteomes" id="UP000245119">
    <property type="component" value="Linkage Group LG1"/>
</dbReference>
<sequence>MESYQSVPDLKTPVLSFGMDRILADEQPASNTDLQVPGTIVPKTNREKDHASSTFASAHCEILSPFNGDNEEDEVEEKKKKLSRRREGRELTEYRYPPKVRESIFLSHQLIVVPYTPAGASRPRHRTNFTTWQISQLERAFLVTHYPDVYTREALAYRLQLTEARVQVWFQNRRAKWRKMTKRGQVSSVSSSPLYTSARTADQDGKNAPSSTLLPLSTAFFSSFTSGISAGLRDTCRALLPCPSFPFSGNPVCCSSLVCQCDLPSTVPSVPRLPGNLKLSQHSRRLLGELDLRVQDKHGYCCYFRGGPNTCLPVFAPLK</sequence>
<dbReference type="FunFam" id="1.10.10.60:FF:000679">
    <property type="entry name" value="Homeobox protein aristaless"/>
    <property type="match status" value="1"/>
</dbReference>
<comment type="subcellular location">
    <subcellularLocation>
        <location evidence="1 5 6">Nucleus</location>
    </subcellularLocation>
</comment>
<dbReference type="PROSITE" id="PS00027">
    <property type="entry name" value="HOMEOBOX_1"/>
    <property type="match status" value="1"/>
</dbReference>
<dbReference type="GO" id="GO:0005634">
    <property type="term" value="C:nucleus"/>
    <property type="evidence" value="ECO:0007669"/>
    <property type="project" value="UniProtKB-SubCell"/>
</dbReference>
<organism evidence="9 10">
    <name type="scientific">Pomacea canaliculata</name>
    <name type="common">Golden apple snail</name>
    <dbReference type="NCBI Taxonomy" id="400727"/>
    <lineage>
        <taxon>Eukaryota</taxon>
        <taxon>Metazoa</taxon>
        <taxon>Spiralia</taxon>
        <taxon>Lophotrochozoa</taxon>
        <taxon>Mollusca</taxon>
        <taxon>Gastropoda</taxon>
        <taxon>Caenogastropoda</taxon>
        <taxon>Architaenioglossa</taxon>
        <taxon>Ampullarioidea</taxon>
        <taxon>Ampullariidae</taxon>
        <taxon>Pomacea</taxon>
    </lineage>
</organism>
<evidence type="ECO:0000313" key="10">
    <source>
        <dbReference type="Proteomes" id="UP000245119"/>
    </source>
</evidence>
<keyword evidence="10" id="KW-1185">Reference proteome</keyword>
<evidence type="ECO:0000256" key="4">
    <source>
        <dbReference type="ARBA" id="ARBA00023242"/>
    </source>
</evidence>
<evidence type="ECO:0000256" key="7">
    <source>
        <dbReference type="SAM" id="MobiDB-lite"/>
    </source>
</evidence>
<dbReference type="InterPro" id="IPR009057">
    <property type="entry name" value="Homeodomain-like_sf"/>
</dbReference>
<feature type="region of interest" description="Disordered" evidence="7">
    <location>
        <begin position="26"/>
        <end position="47"/>
    </location>
</feature>
<evidence type="ECO:0000256" key="1">
    <source>
        <dbReference type="ARBA" id="ARBA00004123"/>
    </source>
</evidence>
<proteinExistence type="predicted"/>
<dbReference type="EMBL" id="PZQS01000001">
    <property type="protein sequence ID" value="PVD37768.1"/>
    <property type="molecule type" value="Genomic_DNA"/>
</dbReference>
<dbReference type="OrthoDB" id="6159439at2759"/>
<protein>
    <recommendedName>
        <fullName evidence="8">Homeobox domain-containing protein</fullName>
    </recommendedName>
</protein>
<keyword evidence="2 5" id="KW-0238">DNA-binding</keyword>
<dbReference type="CDD" id="cd00086">
    <property type="entry name" value="homeodomain"/>
    <property type="match status" value="1"/>
</dbReference>
<feature type="DNA-binding region" description="Homeobox" evidence="5">
    <location>
        <begin position="122"/>
        <end position="181"/>
    </location>
</feature>
<feature type="domain" description="Homeobox" evidence="8">
    <location>
        <begin position="120"/>
        <end position="180"/>
    </location>
</feature>
<dbReference type="SUPFAM" id="SSF46689">
    <property type="entry name" value="Homeodomain-like"/>
    <property type="match status" value="1"/>
</dbReference>